<gene>
    <name evidence="3" type="ORF">DP120_10200</name>
</gene>
<reference evidence="3 4" key="1">
    <citation type="submission" date="2018-06" db="EMBL/GenBank/DDBJ databases">
        <title>The draft genome sequences of strains SCU63 and S1.</title>
        <authorList>
            <person name="Gan L."/>
        </authorList>
    </citation>
    <scope>NUCLEOTIDE SEQUENCE [LARGE SCALE GENOMIC DNA]</scope>
    <source>
        <strain evidence="3 4">SCU63</strain>
    </source>
</reference>
<comment type="caution">
    <text evidence="3">The sequence shown here is derived from an EMBL/GenBank/DDBJ whole genome shotgun (WGS) entry which is preliminary data.</text>
</comment>
<proteinExistence type="predicted"/>
<protein>
    <submittedName>
        <fullName evidence="3">DUF2157 domain-containing protein</fullName>
    </submittedName>
</protein>
<keyword evidence="1" id="KW-0472">Membrane</keyword>
<evidence type="ECO:0000256" key="1">
    <source>
        <dbReference type="SAM" id="Phobius"/>
    </source>
</evidence>
<evidence type="ECO:0000313" key="3">
    <source>
        <dbReference type="EMBL" id="RAZ77842.1"/>
    </source>
</evidence>
<accession>A0A365KXD8</accession>
<feature type="transmembrane region" description="Helical" evidence="1">
    <location>
        <begin position="291"/>
        <end position="306"/>
    </location>
</feature>
<evidence type="ECO:0000259" key="2">
    <source>
        <dbReference type="Pfam" id="PF09925"/>
    </source>
</evidence>
<keyword evidence="1" id="KW-1133">Transmembrane helix</keyword>
<feature type="transmembrane region" description="Helical" evidence="1">
    <location>
        <begin position="312"/>
        <end position="328"/>
    </location>
</feature>
<feature type="transmembrane region" description="Helical" evidence="1">
    <location>
        <begin position="119"/>
        <end position="138"/>
    </location>
</feature>
<feature type="transmembrane region" description="Helical" evidence="1">
    <location>
        <begin position="267"/>
        <end position="286"/>
    </location>
</feature>
<dbReference type="AlphaFoldDB" id="A0A365KXD8"/>
<evidence type="ECO:0000313" key="4">
    <source>
        <dbReference type="Proteomes" id="UP000251002"/>
    </source>
</evidence>
<organism evidence="3 4">
    <name type="scientific">Planococcus halotolerans</name>
    <dbReference type="NCBI Taxonomy" id="2233542"/>
    <lineage>
        <taxon>Bacteria</taxon>
        <taxon>Bacillati</taxon>
        <taxon>Bacillota</taxon>
        <taxon>Bacilli</taxon>
        <taxon>Bacillales</taxon>
        <taxon>Caryophanaceae</taxon>
        <taxon>Planococcus</taxon>
    </lineage>
</organism>
<keyword evidence="4" id="KW-1185">Reference proteome</keyword>
<keyword evidence="1" id="KW-0812">Transmembrane</keyword>
<feature type="transmembrane region" description="Helical" evidence="1">
    <location>
        <begin position="143"/>
        <end position="160"/>
    </location>
</feature>
<dbReference type="RefSeq" id="WP_112223569.1">
    <property type="nucleotide sequence ID" value="NZ_CP047673.1"/>
</dbReference>
<feature type="transmembrane region" description="Helical" evidence="1">
    <location>
        <begin position="95"/>
        <end position="113"/>
    </location>
</feature>
<feature type="transmembrane region" description="Helical" evidence="1">
    <location>
        <begin position="236"/>
        <end position="255"/>
    </location>
</feature>
<feature type="transmembrane region" description="Helical" evidence="1">
    <location>
        <begin position="361"/>
        <end position="381"/>
    </location>
</feature>
<feature type="transmembrane region" description="Helical" evidence="1">
    <location>
        <begin position="66"/>
        <end position="83"/>
    </location>
</feature>
<name>A0A365KXD8_9BACL</name>
<feature type="transmembrane region" description="Helical" evidence="1">
    <location>
        <begin position="190"/>
        <end position="207"/>
    </location>
</feature>
<feature type="transmembrane region" description="Helical" evidence="1">
    <location>
        <begin position="335"/>
        <end position="355"/>
    </location>
</feature>
<sequence>MDFERKLVQWRNEGFIDQAAVDRILIFERGQPKKKKIPLLLLIGLIFFALAVFSFIAANWQAIPELVKVALVVALMWIFYIIAYFSEKKRVGQPILFRLLGLAMFGASILVTAQTFHFSLSNSMLPWAIFIAALAHYFQWRHLAYVMIAFIFGIFTLTSFLPDTNWVEWGIFVAISLAWFYFSKDDAPKILSWMLLFFSGLLMWDLVTYSSPFWPVWTLFALVLLLFLAPKDKQELLSPLYLLFGAVMLVVYLALRGETEMSLVDLNWPEAIMLAAAGLAVLFLAYTRFRDIIWISILGAMGFLLYDDTAIALALVAEVSALAYLIIAQRQNRMLAPGFVYFILVQFVIYVIYAWERLDMSLFFLIGALLLFALSAAAWWLNRKREGAAS</sequence>
<feature type="transmembrane region" description="Helical" evidence="1">
    <location>
        <begin position="213"/>
        <end position="229"/>
    </location>
</feature>
<dbReference type="Pfam" id="PF09925">
    <property type="entry name" value="DUF2157"/>
    <property type="match status" value="1"/>
</dbReference>
<dbReference type="InterPro" id="IPR018677">
    <property type="entry name" value="DUF2157"/>
</dbReference>
<dbReference type="EMBL" id="QLZR01000003">
    <property type="protein sequence ID" value="RAZ77842.1"/>
    <property type="molecule type" value="Genomic_DNA"/>
</dbReference>
<dbReference type="Proteomes" id="UP000251002">
    <property type="component" value="Unassembled WGS sequence"/>
</dbReference>
<feature type="domain" description="DUF2157" evidence="2">
    <location>
        <begin position="9"/>
        <end position="139"/>
    </location>
</feature>
<feature type="transmembrane region" description="Helical" evidence="1">
    <location>
        <begin position="39"/>
        <end position="60"/>
    </location>
</feature>
<feature type="transmembrane region" description="Helical" evidence="1">
    <location>
        <begin position="166"/>
        <end position="183"/>
    </location>
</feature>